<dbReference type="RefSeq" id="WP_012566105.1">
    <property type="nucleotide sequence ID" value="NC_011420.2"/>
</dbReference>
<gene>
    <name evidence="4" type="ordered locus">RC1_0885</name>
</gene>
<proteinExistence type="predicted"/>
<feature type="chain" id="PRO_5002846701" evidence="3">
    <location>
        <begin position="28"/>
        <end position="1102"/>
    </location>
</feature>
<dbReference type="OrthoDB" id="7431909at2"/>
<dbReference type="EMBL" id="CP000613">
    <property type="protein sequence ID" value="ACI98315.1"/>
    <property type="molecule type" value="Genomic_DNA"/>
</dbReference>
<dbReference type="Proteomes" id="UP000001591">
    <property type="component" value="Chromosome"/>
</dbReference>
<evidence type="ECO:0000313" key="4">
    <source>
        <dbReference type="EMBL" id="ACI98315.1"/>
    </source>
</evidence>
<dbReference type="PANTHER" id="PTHR45725:SF1">
    <property type="entry name" value="DISHEVELLED ASSOCIATED ACTIVATOR OF MORPHOGENESIS, ISOFORM D"/>
    <property type="match status" value="1"/>
</dbReference>
<evidence type="ECO:0000256" key="2">
    <source>
        <dbReference type="SAM" id="MobiDB-lite"/>
    </source>
</evidence>
<organism evidence="4 5">
    <name type="scientific">Rhodospirillum centenum (strain ATCC 51521 / SW)</name>
    <dbReference type="NCBI Taxonomy" id="414684"/>
    <lineage>
        <taxon>Bacteria</taxon>
        <taxon>Pseudomonadati</taxon>
        <taxon>Pseudomonadota</taxon>
        <taxon>Alphaproteobacteria</taxon>
        <taxon>Rhodospirillales</taxon>
        <taxon>Rhodospirillaceae</taxon>
        <taxon>Rhodospirillum</taxon>
    </lineage>
</organism>
<keyword evidence="1" id="KW-0802">TPR repeat</keyword>
<feature type="compositionally biased region" description="Pro residues" evidence="2">
    <location>
        <begin position="266"/>
        <end position="307"/>
    </location>
</feature>
<dbReference type="InterPro" id="IPR011990">
    <property type="entry name" value="TPR-like_helical_dom_sf"/>
</dbReference>
<feature type="region of interest" description="Disordered" evidence="2">
    <location>
        <begin position="30"/>
        <end position="51"/>
    </location>
</feature>
<dbReference type="InterPro" id="IPR019734">
    <property type="entry name" value="TPR_rpt"/>
</dbReference>
<feature type="compositionally biased region" description="Pro residues" evidence="2">
    <location>
        <begin position="209"/>
        <end position="218"/>
    </location>
</feature>
<dbReference type="PRINTS" id="PR01217">
    <property type="entry name" value="PRICHEXTENSN"/>
</dbReference>
<name>B6IS79_RHOCS</name>
<sequence length="1102" mass="116525">MRRPPLQTRLTTLASVLALLAGTEAFAQPAQPGSAAPAAQPPAQQAPATAPAPLPRVAVRAGIHPGYTRLVFDWPSDVGYRVERDGTQVTLRFDRAARADFAQARRINPPRVQGLAQVSDTPGLAVRFTVAADATLKDFRSGARVVVDIAGPSPAAAAPAVAEAPPAAPPSPRPAREAPTPAPGAQTASPSPAPAPSSAPAPAAGPAGQPAPLPPSALPPSALSPSARSPSARPPRTEEERRQAEGAPLWQLSQQRAAAQGGTPAATPPAGGPPAPAQPAPAQPESPQPAPAPLPAGAPPAAPPAPAEPVAAVEAAPVIVAFDPQAPTAAAVFERAGWLYILFDRPVPPGTAPAAVQGLTGAIEPVSHAEGGGFRLTHPVILTPRVEKEGTVWRVVLARPEAQPAPGDGIPADAEPDFALGPRLVLKVPDAARVIDFNDPVVGDTLKVVPLPVAGQNMPVPLRLADAQILPSAQGIVVRPVNDQLLVQPVREGVEITVPGGLRLSPPEDIAAALPPPPAEPERLYDYAAWGQVPPQNYIRRRQDLWQELVAAPPGNRGRERLKLARFYLANGWGAEALGLLDLILEEQPDLDRRAEFLAVRGAARALAGDPDGAIADLSSRSLVGEPDADLWQAAAHAEKGEWDRAATLFARQARLLRDYPEPFFSRLALLAVDAALRQGDLDTAGRLIDRLDRRGADDGPRAAAFHYFAGELAHKQGDDKKAEDAWEKAAASNDRLYRTRATKDLIDLRLATGKLPPEKAAEEMEKLRFAWRGDDLELEIQRRLGEVHALAKQYPAAFDTLKRAITLYPDSPQAAEIAKRMSDIFANLFVQDGAASMPPLEALALYEQYRELTPPGPDGDLVIRRLAERLVEIDLLDRAAELLEHQVQYRLAGTEKAQVGTRAAGIRLLDGKPDKALATLDASEMPDLPAALAEERRLLRARALADLGRGSEAVGLLAADGSRPAKLLRIDVAWRDKQWPAAAAALADLIGPPPAAGAELPAEQSRLVINRAVALALAQDDAGLRQIRDQFGPAMEKTADATAFRVLTRPDEAAGLVDAATIRSRIAEIDMFRSFLDVYRTRQQAATPPAADTPPAPAGLN</sequence>
<feature type="signal peptide" evidence="3">
    <location>
        <begin position="1"/>
        <end position="27"/>
    </location>
</feature>
<reference evidence="4 5" key="1">
    <citation type="journal article" date="2010" name="BMC Genomics">
        <title>Metabolic flexibility revealed in the genome of the cyst-forming alpha-1 proteobacterium Rhodospirillum centenum.</title>
        <authorList>
            <person name="Lu Y.K."/>
            <person name="Marden J."/>
            <person name="Han M."/>
            <person name="Swingley W.D."/>
            <person name="Mastrian S.D."/>
            <person name="Chowdhury S.R."/>
            <person name="Hao J."/>
            <person name="Helmy T."/>
            <person name="Kim S."/>
            <person name="Kurdoglu A.A."/>
            <person name="Matthies H.J."/>
            <person name="Rollo D."/>
            <person name="Stothard P."/>
            <person name="Blankenship R.E."/>
            <person name="Bauer C.E."/>
            <person name="Touchman J.W."/>
        </authorList>
    </citation>
    <scope>NUCLEOTIDE SEQUENCE [LARGE SCALE GENOMIC DNA]</scope>
    <source>
        <strain evidence="5">ATCC 51521 / SW</strain>
    </source>
</reference>
<feature type="repeat" description="TPR" evidence="1">
    <location>
        <begin position="779"/>
        <end position="812"/>
    </location>
</feature>
<feature type="compositionally biased region" description="Low complexity" evidence="2">
    <location>
        <begin position="177"/>
        <end position="190"/>
    </location>
</feature>
<dbReference type="KEGG" id="rce:RC1_0885"/>
<dbReference type="PANTHER" id="PTHR45725">
    <property type="entry name" value="FORMIN HOMOLOGY 2 FAMILY MEMBER"/>
    <property type="match status" value="1"/>
</dbReference>
<feature type="region of interest" description="Disordered" evidence="2">
    <location>
        <begin position="158"/>
        <end position="308"/>
    </location>
</feature>
<dbReference type="PROSITE" id="PS50005">
    <property type="entry name" value="TPR"/>
    <property type="match status" value="1"/>
</dbReference>
<accession>B6IS79</accession>
<evidence type="ECO:0000256" key="3">
    <source>
        <dbReference type="SAM" id="SignalP"/>
    </source>
</evidence>
<dbReference type="InterPro" id="IPR051425">
    <property type="entry name" value="Formin_Homology"/>
</dbReference>
<dbReference type="SUPFAM" id="SSF48452">
    <property type="entry name" value="TPR-like"/>
    <property type="match status" value="1"/>
</dbReference>
<protein>
    <submittedName>
        <fullName evidence="4">Tetratricopeptide TPR_2 (Cell wall/envelope/membrane biosynthesis)</fullName>
    </submittedName>
</protein>
<dbReference type="SMART" id="SM00028">
    <property type="entry name" value="TPR"/>
    <property type="match status" value="2"/>
</dbReference>
<dbReference type="eggNOG" id="COG0457">
    <property type="taxonomic scope" value="Bacteria"/>
</dbReference>
<evidence type="ECO:0000256" key="1">
    <source>
        <dbReference type="PROSITE-ProRule" id="PRU00339"/>
    </source>
</evidence>
<feature type="compositionally biased region" description="Basic and acidic residues" evidence="2">
    <location>
        <begin position="235"/>
        <end position="244"/>
    </location>
</feature>
<evidence type="ECO:0000313" key="5">
    <source>
        <dbReference type="Proteomes" id="UP000001591"/>
    </source>
</evidence>
<dbReference type="HOGENOM" id="CLU_004821_0_0_5"/>
<keyword evidence="3" id="KW-0732">Signal</keyword>
<dbReference type="AlphaFoldDB" id="B6IS79"/>
<feature type="compositionally biased region" description="Low complexity" evidence="2">
    <location>
        <begin position="219"/>
        <end position="231"/>
    </location>
</feature>
<dbReference type="STRING" id="414684.RC1_0885"/>
<dbReference type="Gene3D" id="1.25.40.10">
    <property type="entry name" value="Tetratricopeptide repeat domain"/>
    <property type="match status" value="2"/>
</dbReference>
<keyword evidence="5" id="KW-1185">Reference proteome</keyword>